<reference evidence="2" key="1">
    <citation type="journal article" date="2017" name="Mol. Phylogenet. Evol.">
        <title>Evolution in the Amphi-Atlantic tropical genus Guibourtia (Fabaceae, Detarioideae), combining NGS phylogeny and morphology.</title>
        <authorList>
            <person name="Tosso F."/>
            <person name="Hardy O.J."/>
            <person name="Doucet J.L."/>
            <person name="Dainou K."/>
            <person name="Kaymak E."/>
            <person name="Migliore J."/>
        </authorList>
    </citation>
    <scope>NUCLEOTIDE SEQUENCE</scope>
</reference>
<accession>A0A2H4Z6X0</accession>
<evidence type="ECO:0000256" key="1">
    <source>
        <dbReference type="SAM" id="Phobius"/>
    </source>
</evidence>
<organism evidence="2">
    <name type="scientific">Guibourtia leonensis</name>
    <dbReference type="NCBI Taxonomy" id="2060075"/>
    <lineage>
        <taxon>Eukaryota</taxon>
        <taxon>Viridiplantae</taxon>
        <taxon>Streptophyta</taxon>
        <taxon>Embryophyta</taxon>
        <taxon>Tracheophyta</taxon>
        <taxon>Spermatophyta</taxon>
        <taxon>Magnoliopsida</taxon>
        <taxon>eudicotyledons</taxon>
        <taxon>Gunneridae</taxon>
        <taxon>Pentapetalae</taxon>
        <taxon>rosids</taxon>
        <taxon>fabids</taxon>
        <taxon>Fabales</taxon>
        <taxon>Fabaceae</taxon>
        <taxon>Detarioideae</taxon>
        <taxon>Detarieae</taxon>
        <taxon>Guibourtia</taxon>
    </lineage>
</organism>
<keyword evidence="1" id="KW-1133">Transmembrane helix</keyword>
<feature type="transmembrane region" description="Helical" evidence="1">
    <location>
        <begin position="12"/>
        <end position="34"/>
    </location>
</feature>
<evidence type="ECO:0000313" key="2">
    <source>
        <dbReference type="EMBL" id="AUF70117.1"/>
    </source>
</evidence>
<proteinExistence type="predicted"/>
<geneLocation type="chloroplast" evidence="2"/>
<keyword evidence="2" id="KW-0150">Chloroplast</keyword>
<sequence length="38" mass="4464">MKPKRTKCCIESYQPLLGVITHFCTGCFIFQLFLQLKK</sequence>
<dbReference type="EMBL" id="MG564755">
    <property type="protein sequence ID" value="AUF70117.1"/>
    <property type="molecule type" value="Genomic_DNA"/>
</dbReference>
<dbReference type="AlphaFoldDB" id="A0A2H4Z6X0"/>
<protein>
    <submittedName>
        <fullName evidence="2">Photosystem II protein L</fullName>
    </submittedName>
</protein>
<dbReference type="GeneID" id="35454820"/>
<keyword evidence="2" id="KW-0934">Plastid</keyword>
<keyword evidence="1" id="KW-0812">Transmembrane</keyword>
<dbReference type="RefSeq" id="YP_009454303.1">
    <property type="nucleotide sequence ID" value="NC_036742.1"/>
</dbReference>
<keyword evidence="1" id="KW-0472">Membrane</keyword>
<gene>
    <name evidence="2" type="primary">psbL</name>
</gene>
<name>A0A2H4Z6X0_9FABA</name>